<dbReference type="Pfam" id="PF13417">
    <property type="entry name" value="GST_N_3"/>
    <property type="match status" value="1"/>
</dbReference>
<dbReference type="CDD" id="cd00299">
    <property type="entry name" value="GST_C_family"/>
    <property type="match status" value="1"/>
</dbReference>
<dbReference type="PROSITE" id="PS50405">
    <property type="entry name" value="GST_CTER"/>
    <property type="match status" value="1"/>
</dbReference>
<keyword evidence="4" id="KW-1185">Reference proteome</keyword>
<dbReference type="PROSITE" id="PS51354">
    <property type="entry name" value="GLUTAREDOXIN_2"/>
    <property type="match status" value="1"/>
</dbReference>
<dbReference type="RefSeq" id="WP_133316086.1">
    <property type="nucleotide sequence ID" value="NZ_SMTL01000002.1"/>
</dbReference>
<keyword evidence="3" id="KW-0808">Transferase</keyword>
<dbReference type="Pfam" id="PF00043">
    <property type="entry name" value="GST_C"/>
    <property type="match status" value="1"/>
</dbReference>
<comment type="caution">
    <text evidence="3">The sequence shown here is derived from an EMBL/GenBank/DDBJ whole genome shotgun (WGS) entry which is preliminary data.</text>
</comment>
<evidence type="ECO:0000259" key="2">
    <source>
        <dbReference type="PROSITE" id="PS50405"/>
    </source>
</evidence>
<dbReference type="InterPro" id="IPR004046">
    <property type="entry name" value="GST_C"/>
</dbReference>
<dbReference type="Proteomes" id="UP000295238">
    <property type="component" value="Unassembled WGS sequence"/>
</dbReference>
<dbReference type="EMBL" id="SMTL01000002">
    <property type="protein sequence ID" value="TDK37319.1"/>
    <property type="molecule type" value="Genomic_DNA"/>
</dbReference>
<dbReference type="SFLD" id="SFLDS00019">
    <property type="entry name" value="Glutathione_Transferase_(cytos"/>
    <property type="match status" value="1"/>
</dbReference>
<dbReference type="GO" id="GO:0016740">
    <property type="term" value="F:transferase activity"/>
    <property type="evidence" value="ECO:0007669"/>
    <property type="project" value="UniProtKB-KW"/>
</dbReference>
<dbReference type="InterPro" id="IPR004045">
    <property type="entry name" value="Glutathione_S-Trfase_N"/>
</dbReference>
<feature type="domain" description="GST C-terminal" evidence="2">
    <location>
        <begin position="87"/>
        <end position="210"/>
    </location>
</feature>
<organism evidence="3 4">
    <name type="scientific">Rhizobium deserti</name>
    <dbReference type="NCBI Taxonomy" id="2547961"/>
    <lineage>
        <taxon>Bacteria</taxon>
        <taxon>Pseudomonadati</taxon>
        <taxon>Pseudomonadota</taxon>
        <taxon>Alphaproteobacteria</taxon>
        <taxon>Hyphomicrobiales</taxon>
        <taxon>Rhizobiaceae</taxon>
        <taxon>Rhizobium/Agrobacterium group</taxon>
        <taxon>Rhizobium</taxon>
    </lineage>
</organism>
<proteinExistence type="predicted"/>
<dbReference type="PANTHER" id="PTHR44051">
    <property type="entry name" value="GLUTATHIONE S-TRANSFERASE-RELATED"/>
    <property type="match status" value="1"/>
</dbReference>
<dbReference type="PROSITE" id="PS50404">
    <property type="entry name" value="GST_NTER"/>
    <property type="match status" value="1"/>
</dbReference>
<evidence type="ECO:0000313" key="3">
    <source>
        <dbReference type="EMBL" id="TDK37319.1"/>
    </source>
</evidence>
<dbReference type="Gene3D" id="3.40.30.10">
    <property type="entry name" value="Glutaredoxin"/>
    <property type="match status" value="1"/>
</dbReference>
<dbReference type="InterPro" id="IPR040079">
    <property type="entry name" value="Glutathione_S-Trfase"/>
</dbReference>
<protein>
    <submittedName>
        <fullName evidence="3">Glutathione S-transferase family protein</fullName>
    </submittedName>
</protein>
<dbReference type="AlphaFoldDB" id="A0A4R5UKL2"/>
<reference evidence="3 4" key="1">
    <citation type="submission" date="2019-03" db="EMBL/GenBank/DDBJ databases">
        <title>Rhizobium sp. nov., an bacterium isolated from biocrust in Mu Us Desert.</title>
        <authorList>
            <person name="Lixiong L."/>
        </authorList>
    </citation>
    <scope>NUCLEOTIDE SEQUENCE [LARGE SCALE GENOMIC DNA]</scope>
    <source>
        <strain evidence="3 4">SPY-1</strain>
    </source>
</reference>
<feature type="domain" description="GST N-terminal" evidence="1">
    <location>
        <begin position="1"/>
        <end position="81"/>
    </location>
</feature>
<gene>
    <name evidence="3" type="ORF">E2F50_10615</name>
</gene>
<dbReference type="SUPFAM" id="SSF47616">
    <property type="entry name" value="GST C-terminal domain-like"/>
    <property type="match status" value="1"/>
</dbReference>
<dbReference type="CDD" id="cd00570">
    <property type="entry name" value="GST_N_family"/>
    <property type="match status" value="1"/>
</dbReference>
<name>A0A4R5UKL2_9HYPH</name>
<dbReference type="SUPFAM" id="SSF52833">
    <property type="entry name" value="Thioredoxin-like"/>
    <property type="match status" value="1"/>
</dbReference>
<dbReference type="InterPro" id="IPR036282">
    <property type="entry name" value="Glutathione-S-Trfase_C_sf"/>
</dbReference>
<dbReference type="SFLD" id="SFLDG00358">
    <property type="entry name" value="Main_(cytGST)"/>
    <property type="match status" value="1"/>
</dbReference>
<evidence type="ECO:0000313" key="4">
    <source>
        <dbReference type="Proteomes" id="UP000295238"/>
    </source>
</evidence>
<dbReference type="InterPro" id="IPR036249">
    <property type="entry name" value="Thioredoxin-like_sf"/>
</dbReference>
<dbReference type="OrthoDB" id="9782992at2"/>
<evidence type="ECO:0000259" key="1">
    <source>
        <dbReference type="PROSITE" id="PS50404"/>
    </source>
</evidence>
<accession>A0A4R5UKL2</accession>
<dbReference type="Gene3D" id="1.20.1050.10">
    <property type="match status" value="1"/>
</dbReference>
<dbReference type="PANTHER" id="PTHR44051:SF9">
    <property type="entry name" value="GLUTATHIONE S-TRANSFERASE 1"/>
    <property type="match status" value="1"/>
</dbReference>
<sequence>MRPILYSHPFSSYCQKVLIALYENDTEFDTRMLGPDDPHAYRELTSIWPVKRFPMLMDQGKPVFEASIIIEYLHLKYPGPVPLIPVDMDAALEVRMLDRFFDNYISTPQQKLVFNAIRPEDSRDAYGVQEARDMLDAAYGWLDGWMASREWAAGDGFSLADCAAAPSLFYADWSHPIGDRFANVAAYRQRLLARPSFARAVDEARPYRTFFPLGAPDRD</sequence>
<dbReference type="InterPro" id="IPR010987">
    <property type="entry name" value="Glutathione-S-Trfase_C-like"/>
</dbReference>